<dbReference type="InterPro" id="IPR032675">
    <property type="entry name" value="LRR_dom_sf"/>
</dbReference>
<dbReference type="PROSITE" id="PS51450">
    <property type="entry name" value="LRR"/>
    <property type="match status" value="1"/>
</dbReference>
<dbReference type="InterPro" id="IPR001611">
    <property type="entry name" value="Leu-rich_rpt"/>
</dbReference>
<gene>
    <name evidence="5" type="ORF">Cadr_000009786</name>
</gene>
<feature type="transmembrane region" description="Helical" evidence="4">
    <location>
        <begin position="15"/>
        <end position="38"/>
    </location>
</feature>
<dbReference type="SUPFAM" id="SSF52075">
    <property type="entry name" value="Outer arm dynein light chain 1"/>
    <property type="match status" value="1"/>
</dbReference>
<dbReference type="PANTHER" id="PTHR48051">
    <property type="match status" value="1"/>
</dbReference>
<reference evidence="5 6" key="1">
    <citation type="journal article" date="2019" name="Mol. Ecol. Resour.">
        <title>Improving Illumina assemblies with Hi-C and long reads: an example with the North African dromedary.</title>
        <authorList>
            <person name="Elbers J.P."/>
            <person name="Rogers M.F."/>
            <person name="Perelman P.L."/>
            <person name="Proskuryakova A.A."/>
            <person name="Serdyukova N.A."/>
            <person name="Johnson W.E."/>
            <person name="Horin P."/>
            <person name="Corander J."/>
            <person name="Murphy D."/>
            <person name="Burger P.A."/>
        </authorList>
    </citation>
    <scope>NUCLEOTIDE SEQUENCE [LARGE SCALE GENOMIC DNA]</scope>
    <source>
        <strain evidence="5">Drom800</strain>
        <tissue evidence="5">Blood</tissue>
    </source>
</reference>
<name>A0A5N4DIR1_CAMDR</name>
<feature type="region of interest" description="Disordered" evidence="3">
    <location>
        <begin position="319"/>
        <end position="363"/>
    </location>
</feature>
<evidence type="ECO:0000256" key="3">
    <source>
        <dbReference type="SAM" id="MobiDB-lite"/>
    </source>
</evidence>
<dbReference type="GO" id="GO:0005737">
    <property type="term" value="C:cytoplasm"/>
    <property type="evidence" value="ECO:0007669"/>
    <property type="project" value="TreeGrafter"/>
</dbReference>
<dbReference type="Pfam" id="PF13855">
    <property type="entry name" value="LRR_8"/>
    <property type="match status" value="1"/>
</dbReference>
<feature type="transmembrane region" description="Helical" evidence="4">
    <location>
        <begin position="44"/>
        <end position="67"/>
    </location>
</feature>
<keyword evidence="6" id="KW-1185">Reference proteome</keyword>
<evidence type="ECO:0000256" key="1">
    <source>
        <dbReference type="ARBA" id="ARBA00022614"/>
    </source>
</evidence>
<sequence length="575" mass="66476">MYIRIYIYTHINIHIYVYICICIYIYVYVYIYIIYIHIHVYVYVYIYICIYIYVYIYIYIIYIYIYVIYIYINIYIYIYICIYIYIIYIYIHIYVYVYIYVYICIYIIYICICIYVYIYTCPGKVPSGWGRPPARESVQQQLMEGGSPCEPPCGAADPESSAGHTRCEPMSPARDGHSRVQGVIFSSSPILDLSERGLHHLGEIFNVPNLKQLHLQGNALSTIPRDFFQLLPNLTWLDLRHNRVTALPPGIGRHRHLETLLLERNPIKMLPVELGSVATLRALNLRHCPLEFPPPLIVQKGLGAILTFLRICAAEHASPQGSAPRASPVTETTRGELSPSLAGVSQERVPNRGPAASRALVGSGRTAEADLLPPVEKLGLSELGRSTDSLEDWPSKEEIQRFWKLRQEIVENEQAGVRENQLLPVELPPNLKAALSAEEKPRPAPRPVFRGKRPSFKSILPDLAASRQALVHVCRLEQSRDAALRELWEKQVQTEQRRRDRRALQEWREQTRVMRSRRRELSRFPPLQRNLVTSKIPFATDLMENEKTGEFTWKSETKQREITARKSRKAVGNEF</sequence>
<feature type="region of interest" description="Disordered" evidence="3">
    <location>
        <begin position="151"/>
        <end position="175"/>
    </location>
</feature>
<feature type="transmembrane region" description="Helical" evidence="4">
    <location>
        <begin position="74"/>
        <end position="91"/>
    </location>
</feature>
<dbReference type="SMART" id="SM00369">
    <property type="entry name" value="LRR_TYP"/>
    <property type="match status" value="3"/>
</dbReference>
<dbReference type="EMBL" id="JWIN03000011">
    <property type="protein sequence ID" value="KAB1270977.1"/>
    <property type="molecule type" value="Genomic_DNA"/>
</dbReference>
<evidence type="ECO:0000256" key="4">
    <source>
        <dbReference type="SAM" id="Phobius"/>
    </source>
</evidence>
<proteinExistence type="predicted"/>
<dbReference type="AlphaFoldDB" id="A0A5N4DIR1"/>
<protein>
    <submittedName>
        <fullName evidence="5">Leucine-rich repeat-containing protein 27</fullName>
    </submittedName>
</protein>
<evidence type="ECO:0000256" key="2">
    <source>
        <dbReference type="ARBA" id="ARBA00022737"/>
    </source>
</evidence>
<organism evidence="5 6">
    <name type="scientific">Camelus dromedarius</name>
    <name type="common">Dromedary</name>
    <name type="synonym">Arabian camel</name>
    <dbReference type="NCBI Taxonomy" id="9838"/>
    <lineage>
        <taxon>Eukaryota</taxon>
        <taxon>Metazoa</taxon>
        <taxon>Chordata</taxon>
        <taxon>Craniata</taxon>
        <taxon>Vertebrata</taxon>
        <taxon>Euteleostomi</taxon>
        <taxon>Mammalia</taxon>
        <taxon>Eutheria</taxon>
        <taxon>Laurasiatheria</taxon>
        <taxon>Artiodactyla</taxon>
        <taxon>Tylopoda</taxon>
        <taxon>Camelidae</taxon>
        <taxon>Camelus</taxon>
    </lineage>
</organism>
<evidence type="ECO:0000313" key="5">
    <source>
        <dbReference type="EMBL" id="KAB1270977.1"/>
    </source>
</evidence>
<dbReference type="Proteomes" id="UP000299084">
    <property type="component" value="Unassembled WGS sequence"/>
</dbReference>
<keyword evidence="4" id="KW-0472">Membrane</keyword>
<feature type="transmembrane region" description="Helical" evidence="4">
    <location>
        <begin position="97"/>
        <end position="118"/>
    </location>
</feature>
<dbReference type="Gene3D" id="3.80.10.10">
    <property type="entry name" value="Ribonuclease Inhibitor"/>
    <property type="match status" value="1"/>
</dbReference>
<evidence type="ECO:0000313" key="6">
    <source>
        <dbReference type="Proteomes" id="UP000299084"/>
    </source>
</evidence>
<keyword evidence="4" id="KW-1133">Transmembrane helix</keyword>
<dbReference type="PANTHER" id="PTHR48051:SF35">
    <property type="entry name" value="LEUCINE-RICH REPEAT-CONTAINING PROTEIN 27"/>
    <property type="match status" value="1"/>
</dbReference>
<keyword evidence="2" id="KW-0677">Repeat</keyword>
<accession>A0A5N4DIR1</accession>
<keyword evidence="4" id="KW-0812">Transmembrane</keyword>
<comment type="caution">
    <text evidence="5">The sequence shown here is derived from an EMBL/GenBank/DDBJ whole genome shotgun (WGS) entry which is preliminary data.</text>
</comment>
<dbReference type="InterPro" id="IPR003591">
    <property type="entry name" value="Leu-rich_rpt_typical-subtyp"/>
</dbReference>
<keyword evidence="1" id="KW-0433">Leucine-rich repeat</keyword>
<dbReference type="STRING" id="9838.ENSCDRP00005004164"/>
<dbReference type="InterPro" id="IPR050216">
    <property type="entry name" value="LRR_domain-containing"/>
</dbReference>